<name>A0AAV4BSS5_9GAST</name>
<comment type="cofactor">
    <cofactor evidence="1">
        <name>pyridoxal 5'-phosphate</name>
        <dbReference type="ChEBI" id="CHEBI:597326"/>
    </cofactor>
</comment>
<dbReference type="EC" id="2.6.1.2" evidence="8"/>
<gene>
    <name evidence="11" type="ORF">PoB_004793900</name>
</gene>
<keyword evidence="4" id="KW-0808">Transferase</keyword>
<evidence type="ECO:0000256" key="9">
    <source>
        <dbReference type="ARBA" id="ARBA00047412"/>
    </source>
</evidence>
<feature type="domain" description="Aminotransferase class I/classII large" evidence="10">
    <location>
        <begin position="74"/>
        <end position="469"/>
    </location>
</feature>
<evidence type="ECO:0000256" key="2">
    <source>
        <dbReference type="ARBA" id="ARBA00011738"/>
    </source>
</evidence>
<evidence type="ECO:0000313" key="12">
    <source>
        <dbReference type="Proteomes" id="UP000735302"/>
    </source>
</evidence>
<comment type="pathway">
    <text evidence="6">Amino-acid degradation; L-alanine degradation via transaminase pathway; pyruvate from L-alanine: step 1/1.</text>
</comment>
<dbReference type="Proteomes" id="UP000735302">
    <property type="component" value="Unassembled WGS sequence"/>
</dbReference>
<comment type="subunit">
    <text evidence="2">Homodimer.</text>
</comment>
<dbReference type="InterPro" id="IPR015424">
    <property type="entry name" value="PyrdxlP-dep_Trfase"/>
</dbReference>
<dbReference type="InterPro" id="IPR045088">
    <property type="entry name" value="ALAT1/2-like"/>
</dbReference>
<evidence type="ECO:0000259" key="10">
    <source>
        <dbReference type="Pfam" id="PF00155"/>
    </source>
</evidence>
<keyword evidence="5" id="KW-0663">Pyridoxal phosphate</keyword>
<dbReference type="InterPro" id="IPR015422">
    <property type="entry name" value="PyrdxlP-dep_Trfase_small"/>
</dbReference>
<evidence type="ECO:0000256" key="1">
    <source>
        <dbReference type="ARBA" id="ARBA00001933"/>
    </source>
</evidence>
<accession>A0AAV4BSS5</accession>
<evidence type="ECO:0000256" key="3">
    <source>
        <dbReference type="ARBA" id="ARBA00022576"/>
    </source>
</evidence>
<comment type="similarity">
    <text evidence="7">Belongs to the class-I pyridoxal-phosphate-dependent aminotransferase family. Alanine aminotransferase subfamily.</text>
</comment>
<dbReference type="FunFam" id="3.90.1150.10:FF:000010">
    <property type="entry name" value="Alanine aminotransferase 2"/>
    <property type="match status" value="1"/>
</dbReference>
<comment type="caution">
    <text evidence="11">The sequence shown here is derived from an EMBL/GenBank/DDBJ whole genome shotgun (WGS) entry which is preliminary data.</text>
</comment>
<evidence type="ECO:0000256" key="6">
    <source>
        <dbReference type="ARBA" id="ARBA00025708"/>
    </source>
</evidence>
<dbReference type="FunFam" id="3.40.640.10:FF:000012">
    <property type="entry name" value="alanine aminotransferase 2"/>
    <property type="match status" value="1"/>
</dbReference>
<protein>
    <recommendedName>
        <fullName evidence="8">alanine transaminase</fullName>
        <ecNumber evidence="8">2.6.1.2</ecNumber>
    </recommendedName>
</protein>
<dbReference type="Gene3D" id="3.40.640.10">
    <property type="entry name" value="Type I PLP-dependent aspartate aminotransferase-like (Major domain)"/>
    <property type="match status" value="1"/>
</dbReference>
<comment type="catalytic activity">
    <reaction evidence="9">
        <text>L-alanine + 2-oxoglutarate = pyruvate + L-glutamate</text>
        <dbReference type="Rhea" id="RHEA:19453"/>
        <dbReference type="ChEBI" id="CHEBI:15361"/>
        <dbReference type="ChEBI" id="CHEBI:16810"/>
        <dbReference type="ChEBI" id="CHEBI:29985"/>
        <dbReference type="ChEBI" id="CHEBI:57972"/>
        <dbReference type="EC" id="2.6.1.2"/>
    </reaction>
</comment>
<sequence>MGSEAVQVLTIDTLNPNVRAMRQTSSVYTRKAQIEKELKAGVEKPFTKVFRADVGDCQGGGQKPITFIRQVMALCSYPELLNSDEFPADAKERAKRILGECLGNSIGAYTSGWGLQAVRADVADYIARRDGHASDSNDIVLSTGASDAIRAVISLLLTGKDGAGRAGYMISVPHYPLYSASIVEFGAYPILYCLDEESNWSVSLGELEMSITDAKTKCKPRALVVINPGNPTGSVLSKENIREIIKFAFRHRLFLIADEVYQHNVWARDVKFISFKKVLMEMGFPYNKLQLASFMSASKGYAGECGARAGCVEVINLEPEVKAELFKILHVKLCPPVLGQAVLDCIVNPPKPGEPSYDRFIRETTDILSQLRAKAEFVTDVFKSVTGITCNKIQGAMYAFPRIFLPEKAVQAADAAGQAPDVFYCLELLEQTGISSVPGSSFWDMPGTYHIRISILPQMEELKPALEKLKEFHLNFLARYE</sequence>
<dbReference type="PANTHER" id="PTHR11751:SF29">
    <property type="entry name" value="ALANINE TRANSAMINASE"/>
    <property type="match status" value="1"/>
</dbReference>
<dbReference type="Gene3D" id="3.90.1150.10">
    <property type="entry name" value="Aspartate Aminotransferase, domain 1"/>
    <property type="match status" value="1"/>
</dbReference>
<dbReference type="GO" id="GO:0004021">
    <property type="term" value="F:L-alanine:2-oxoglutarate aminotransferase activity"/>
    <property type="evidence" value="ECO:0007669"/>
    <property type="project" value="UniProtKB-EC"/>
</dbReference>
<dbReference type="AlphaFoldDB" id="A0AAV4BSS5"/>
<dbReference type="CDD" id="cd00609">
    <property type="entry name" value="AAT_like"/>
    <property type="match status" value="1"/>
</dbReference>
<proteinExistence type="inferred from homology"/>
<keyword evidence="3 11" id="KW-0032">Aminotransferase</keyword>
<reference evidence="11 12" key="1">
    <citation type="journal article" date="2021" name="Elife">
        <title>Chloroplast acquisition without the gene transfer in kleptoplastic sea slugs, Plakobranchus ocellatus.</title>
        <authorList>
            <person name="Maeda T."/>
            <person name="Takahashi S."/>
            <person name="Yoshida T."/>
            <person name="Shimamura S."/>
            <person name="Takaki Y."/>
            <person name="Nagai Y."/>
            <person name="Toyoda A."/>
            <person name="Suzuki Y."/>
            <person name="Arimoto A."/>
            <person name="Ishii H."/>
            <person name="Satoh N."/>
            <person name="Nishiyama T."/>
            <person name="Hasebe M."/>
            <person name="Maruyama T."/>
            <person name="Minagawa J."/>
            <person name="Obokata J."/>
            <person name="Shigenobu S."/>
        </authorList>
    </citation>
    <scope>NUCLEOTIDE SEQUENCE [LARGE SCALE GENOMIC DNA]</scope>
</reference>
<dbReference type="FunFam" id="1.10.287.1970:FF:000001">
    <property type="entry name" value="Alanine aminotransferase 2"/>
    <property type="match status" value="1"/>
</dbReference>
<evidence type="ECO:0000313" key="11">
    <source>
        <dbReference type="EMBL" id="GFO21434.1"/>
    </source>
</evidence>
<dbReference type="InterPro" id="IPR015421">
    <property type="entry name" value="PyrdxlP-dep_Trfase_major"/>
</dbReference>
<dbReference type="PANTHER" id="PTHR11751">
    <property type="entry name" value="ALANINE AMINOTRANSFERASE"/>
    <property type="match status" value="1"/>
</dbReference>
<keyword evidence="12" id="KW-1185">Reference proteome</keyword>
<dbReference type="Pfam" id="PF00155">
    <property type="entry name" value="Aminotran_1_2"/>
    <property type="match status" value="1"/>
</dbReference>
<evidence type="ECO:0000256" key="5">
    <source>
        <dbReference type="ARBA" id="ARBA00022898"/>
    </source>
</evidence>
<dbReference type="Gene3D" id="1.10.287.1970">
    <property type="match status" value="1"/>
</dbReference>
<evidence type="ECO:0000256" key="7">
    <source>
        <dbReference type="ARBA" id="ARBA00025785"/>
    </source>
</evidence>
<dbReference type="InterPro" id="IPR004839">
    <property type="entry name" value="Aminotransferase_I/II_large"/>
</dbReference>
<organism evidence="11 12">
    <name type="scientific">Plakobranchus ocellatus</name>
    <dbReference type="NCBI Taxonomy" id="259542"/>
    <lineage>
        <taxon>Eukaryota</taxon>
        <taxon>Metazoa</taxon>
        <taxon>Spiralia</taxon>
        <taxon>Lophotrochozoa</taxon>
        <taxon>Mollusca</taxon>
        <taxon>Gastropoda</taxon>
        <taxon>Heterobranchia</taxon>
        <taxon>Euthyneura</taxon>
        <taxon>Panpulmonata</taxon>
        <taxon>Sacoglossa</taxon>
        <taxon>Placobranchoidea</taxon>
        <taxon>Plakobranchidae</taxon>
        <taxon>Plakobranchus</taxon>
    </lineage>
</organism>
<dbReference type="SUPFAM" id="SSF53383">
    <property type="entry name" value="PLP-dependent transferases"/>
    <property type="match status" value="1"/>
</dbReference>
<dbReference type="EMBL" id="BLXT01005253">
    <property type="protein sequence ID" value="GFO21434.1"/>
    <property type="molecule type" value="Genomic_DNA"/>
</dbReference>
<evidence type="ECO:0000256" key="4">
    <source>
        <dbReference type="ARBA" id="ARBA00022679"/>
    </source>
</evidence>
<dbReference type="GO" id="GO:0030170">
    <property type="term" value="F:pyridoxal phosphate binding"/>
    <property type="evidence" value="ECO:0007669"/>
    <property type="project" value="InterPro"/>
</dbReference>
<evidence type="ECO:0000256" key="8">
    <source>
        <dbReference type="ARBA" id="ARBA00026106"/>
    </source>
</evidence>